<gene>
    <name evidence="2" type="ORF">E5163_12945</name>
</gene>
<dbReference type="Proteomes" id="UP000308054">
    <property type="component" value="Unassembled WGS sequence"/>
</dbReference>
<dbReference type="PRINTS" id="PR00412">
    <property type="entry name" value="EPOXHYDRLASE"/>
</dbReference>
<organism evidence="2 3">
    <name type="scientific">Marinicauda algicola</name>
    <dbReference type="NCBI Taxonomy" id="2029849"/>
    <lineage>
        <taxon>Bacteria</taxon>
        <taxon>Pseudomonadati</taxon>
        <taxon>Pseudomonadota</taxon>
        <taxon>Alphaproteobacteria</taxon>
        <taxon>Maricaulales</taxon>
        <taxon>Maricaulaceae</taxon>
        <taxon>Marinicauda</taxon>
    </lineage>
</organism>
<keyword evidence="2" id="KW-0378">Hydrolase</keyword>
<comment type="caution">
    <text evidence="2">The sequence shown here is derived from an EMBL/GenBank/DDBJ whole genome shotgun (WGS) entry which is preliminary data.</text>
</comment>
<evidence type="ECO:0000259" key="1">
    <source>
        <dbReference type="Pfam" id="PF00561"/>
    </source>
</evidence>
<dbReference type="OrthoDB" id="9785847at2"/>
<keyword evidence="3" id="KW-1185">Reference proteome</keyword>
<sequence length="309" mass="33550">MWLRVLGVVILLAVIAIAWIAFLSRPVDTGEIRDEYLLGSDRYVEAAGIAWRVRETGPEDGPALVLVHGFSHSLEAFDPWAERLDEAYRVIRFDLPGHGLSGRPQDADYSNAATVEQVGALLDEIAPERFALGGNSLGGLLAWRYAAQNPDRVAALVLVSPGGYSINGVTEEPVEVPPGVAFYLRSAAEPMVRAALSALYADPSKLTGQEVERVTAYMQREGNGEAMVARLEQFTLPDPEPVLSGIETPTLILWGEQDAMIPAEHGARFAAVMANARLVTYEDAGHVAMQELPDATAAEVEAFLEEVWR</sequence>
<dbReference type="GO" id="GO:0016787">
    <property type="term" value="F:hydrolase activity"/>
    <property type="evidence" value="ECO:0007669"/>
    <property type="project" value="UniProtKB-KW"/>
</dbReference>
<dbReference type="InterPro" id="IPR000639">
    <property type="entry name" value="Epox_hydrolase-like"/>
</dbReference>
<accession>A0A4S2GXX9</accession>
<dbReference type="InterPro" id="IPR000073">
    <property type="entry name" value="AB_hydrolase_1"/>
</dbReference>
<feature type="domain" description="AB hydrolase-1" evidence="1">
    <location>
        <begin position="62"/>
        <end position="288"/>
    </location>
</feature>
<protein>
    <submittedName>
        <fullName evidence="2">Alpha/beta fold hydrolase</fullName>
    </submittedName>
</protein>
<reference evidence="2 3" key="1">
    <citation type="journal article" date="2017" name="Int. J. Syst. Evol. Microbiol.">
        <title>Marinicauda algicola sp. nov., isolated from a marine red alga Rhodosorus marinus.</title>
        <authorList>
            <person name="Jeong S.E."/>
            <person name="Jeon S.H."/>
            <person name="Chun B.H."/>
            <person name="Kim D.W."/>
            <person name="Jeon C.O."/>
        </authorList>
    </citation>
    <scope>NUCLEOTIDE SEQUENCE [LARGE SCALE GENOMIC DNA]</scope>
    <source>
        <strain evidence="2 3">JCM 31718</strain>
    </source>
</reference>
<proteinExistence type="predicted"/>
<dbReference type="Pfam" id="PF00561">
    <property type="entry name" value="Abhydrolase_1"/>
    <property type="match status" value="1"/>
</dbReference>
<dbReference type="PRINTS" id="PR00111">
    <property type="entry name" value="ABHYDROLASE"/>
</dbReference>
<dbReference type="Gene3D" id="3.40.50.1820">
    <property type="entry name" value="alpha/beta hydrolase"/>
    <property type="match status" value="1"/>
</dbReference>
<evidence type="ECO:0000313" key="3">
    <source>
        <dbReference type="Proteomes" id="UP000308054"/>
    </source>
</evidence>
<dbReference type="EMBL" id="SRXW01000004">
    <property type="protein sequence ID" value="TGY87995.1"/>
    <property type="molecule type" value="Genomic_DNA"/>
</dbReference>
<dbReference type="PANTHER" id="PTHR46438:SF11">
    <property type="entry name" value="LIPASE-RELATED"/>
    <property type="match status" value="1"/>
</dbReference>
<dbReference type="AlphaFoldDB" id="A0A4S2GXX9"/>
<dbReference type="InterPro" id="IPR029058">
    <property type="entry name" value="AB_hydrolase_fold"/>
</dbReference>
<name>A0A4S2GXX9_9PROT</name>
<evidence type="ECO:0000313" key="2">
    <source>
        <dbReference type="EMBL" id="TGY87995.1"/>
    </source>
</evidence>
<dbReference type="PANTHER" id="PTHR46438">
    <property type="entry name" value="ALPHA/BETA-HYDROLASES SUPERFAMILY PROTEIN"/>
    <property type="match status" value="1"/>
</dbReference>
<dbReference type="SUPFAM" id="SSF53474">
    <property type="entry name" value="alpha/beta-Hydrolases"/>
    <property type="match status" value="1"/>
</dbReference>